<name>A0AA48QV93_9TREE</name>
<feature type="region of interest" description="Disordered" evidence="1">
    <location>
        <begin position="1"/>
        <end position="48"/>
    </location>
</feature>
<dbReference type="RefSeq" id="XP_060456405.1">
    <property type="nucleotide sequence ID" value="XM_060599741.1"/>
</dbReference>
<evidence type="ECO:0000256" key="1">
    <source>
        <dbReference type="SAM" id="MobiDB-lite"/>
    </source>
</evidence>
<dbReference type="EMBL" id="AP028214">
    <property type="protein sequence ID" value="BEI91140.1"/>
    <property type="molecule type" value="Genomic_DNA"/>
</dbReference>
<feature type="compositionally biased region" description="Basic and acidic residues" evidence="1">
    <location>
        <begin position="36"/>
        <end position="47"/>
    </location>
</feature>
<organism evidence="3 4">
    <name type="scientific">Cutaneotrichosporon cavernicola</name>
    <dbReference type="NCBI Taxonomy" id="279322"/>
    <lineage>
        <taxon>Eukaryota</taxon>
        <taxon>Fungi</taxon>
        <taxon>Dikarya</taxon>
        <taxon>Basidiomycota</taxon>
        <taxon>Agaricomycotina</taxon>
        <taxon>Tremellomycetes</taxon>
        <taxon>Trichosporonales</taxon>
        <taxon>Trichosporonaceae</taxon>
        <taxon>Cutaneotrichosporon</taxon>
    </lineage>
</organism>
<dbReference type="InterPro" id="IPR029058">
    <property type="entry name" value="AB_hydrolase_fold"/>
</dbReference>
<dbReference type="GeneID" id="85495010"/>
<dbReference type="PANTHER" id="PTHR33840">
    <property type="match status" value="1"/>
</dbReference>
<evidence type="ECO:0000259" key="2">
    <source>
        <dbReference type="Pfam" id="PF09994"/>
    </source>
</evidence>
<accession>A0AA48QV93</accession>
<dbReference type="AlphaFoldDB" id="A0AA48QV93"/>
<feature type="domain" description="T6SS Phospholipase effector Tle1-like catalytic" evidence="2">
    <location>
        <begin position="51"/>
        <end position="368"/>
    </location>
</feature>
<reference evidence="3" key="1">
    <citation type="journal article" date="2023" name="BMC Genomics">
        <title>Chromosome-level genome assemblies of Cutaneotrichosporon spp. (Trichosporonales, Basidiomycota) reveal imbalanced evolution between nucleotide sequences and chromosome synteny.</title>
        <authorList>
            <person name="Kobayashi Y."/>
            <person name="Kayamori A."/>
            <person name="Aoki K."/>
            <person name="Shiwa Y."/>
            <person name="Matsutani M."/>
            <person name="Fujita N."/>
            <person name="Sugita T."/>
            <person name="Iwasaki W."/>
            <person name="Tanaka N."/>
            <person name="Takashima M."/>
        </authorList>
    </citation>
    <scope>NUCLEOTIDE SEQUENCE</scope>
    <source>
        <strain evidence="3">HIS019</strain>
    </source>
</reference>
<dbReference type="PANTHER" id="PTHR33840:SF2">
    <property type="entry name" value="TLE1 PHOSPHOLIPASE DOMAIN-CONTAINING PROTEIN"/>
    <property type="match status" value="1"/>
</dbReference>
<dbReference type="InterPro" id="IPR018712">
    <property type="entry name" value="Tle1-like_cat"/>
</dbReference>
<gene>
    <name evidence="3" type="ORF">CcaverHIS019_0312100</name>
</gene>
<sequence>MSESNPTPNSEHDASPRQSTEPLLGAPQPAMEDVDQPPRRDSVDPGQRKRRNIVLLLDGTGKEFGDMNSNLIKLHTVLQADEDQLIYYSSGLGTVLPSSTGSWATVRRQAAMAIDLALAWNFDDFVCDAYAYLMDYYTPGDHVFIFGYSRGAYVARALAGMIQKVGLLPRGNRRSVQAAYRVYTSHTSVRGERPGIDPDHPGALYRRIFGLSRPVIIEFLGAWDTVSSLGGIGLPRLPFAGGVQAVRFFRQALALDERRIRFTPEYRHADRAEIAHWRAVQSAKSAVSEAEQAGDAKRISETEAALAEARAARDKEYPSRSWTFDNQRVKERQEELWFMGAHSDVGGGRDLNGDPSLSNIPFRWILREAVDCGLLISATGVRYLRATGLPIDLPTIREHCAIDDPPTPATMRCLADLDAIVSAQLKHPQVEQDRMEEMEALRAQIPQSELRKIVNIDAERDACATPTADLLCEQRSSLQWLWWLLEFIPLKTRRYSAQPDADDGGSKWTINCGRPRQMVNGQRVHVSVLHRMNVPESEAPRYRPSAKLGNGLASWDEAMTNPNHSMWASSKYMPGTAAPIITET</sequence>
<proteinExistence type="predicted"/>
<evidence type="ECO:0000313" key="4">
    <source>
        <dbReference type="Proteomes" id="UP001233271"/>
    </source>
</evidence>
<dbReference type="Proteomes" id="UP001233271">
    <property type="component" value="Chromosome 3"/>
</dbReference>
<dbReference type="Pfam" id="PF09994">
    <property type="entry name" value="T6SS_Tle1-like_cat"/>
    <property type="match status" value="1"/>
</dbReference>
<dbReference type="KEGG" id="ccac:CcaHIS019_0312100"/>
<keyword evidence="4" id="KW-1185">Reference proteome</keyword>
<dbReference type="SUPFAM" id="SSF53474">
    <property type="entry name" value="alpha/beta-Hydrolases"/>
    <property type="match status" value="1"/>
</dbReference>
<protein>
    <recommendedName>
        <fullName evidence="2">T6SS Phospholipase effector Tle1-like catalytic domain-containing protein</fullName>
    </recommendedName>
</protein>
<evidence type="ECO:0000313" key="3">
    <source>
        <dbReference type="EMBL" id="BEI91140.1"/>
    </source>
</evidence>